<keyword evidence="3" id="KW-0808">Transferase</keyword>
<keyword evidence="5" id="KW-0677">Repeat</keyword>
<dbReference type="Pfam" id="PF22191">
    <property type="entry name" value="IBR_1"/>
    <property type="match status" value="1"/>
</dbReference>
<organism evidence="13 14">
    <name type="scientific">Plakobranchus ocellatus</name>
    <dbReference type="NCBI Taxonomy" id="259542"/>
    <lineage>
        <taxon>Eukaryota</taxon>
        <taxon>Metazoa</taxon>
        <taxon>Spiralia</taxon>
        <taxon>Lophotrochozoa</taxon>
        <taxon>Mollusca</taxon>
        <taxon>Gastropoda</taxon>
        <taxon>Heterobranchia</taxon>
        <taxon>Euthyneura</taxon>
        <taxon>Panpulmonata</taxon>
        <taxon>Sacoglossa</taxon>
        <taxon>Placobranchoidea</taxon>
        <taxon>Plakobranchidae</taxon>
        <taxon>Plakobranchus</taxon>
    </lineage>
</organism>
<keyword evidence="14" id="KW-1185">Reference proteome</keyword>
<dbReference type="GO" id="GO:0016567">
    <property type="term" value="P:protein ubiquitination"/>
    <property type="evidence" value="ECO:0007669"/>
    <property type="project" value="InterPro"/>
</dbReference>
<dbReference type="AlphaFoldDB" id="A0AAV4CH08"/>
<dbReference type="InterPro" id="IPR013083">
    <property type="entry name" value="Znf_RING/FYVE/PHD"/>
</dbReference>
<sequence>MVYKVCKGGVRSGNTLRGLHTLRARRYAGQACIIGQSNLSLKQVSCLLEESTDDAIVSNTLKNTDVLLSLNKKQRWKLPATVNNMIRAGYFANSEAMISVLERHKLKRRANCIGFACNKKIKSGGQNTQATGQSESLQGQKKYFSFNSDCLGMDVEVSRRQWKKKMAEELKTLKRENKRNEKKDKRTDMKTVEVLTIQGHENRKVKYKNAPPSTKPQYKMEVIYPCPQSCSLTFNPKYTDVIMTQNDEGEMEVRTNVNNSKKAHKKRRKRFNAADLRELHPDSTWYDEDVEEMWRQVYDETSLDSWSDDRLCYTDTSTLSCPSEKNLREDGAGASTLQRTNDLSDSLFASLIDQAEEARVQWSRMGTRERCRHKSGRYVENSEPKPKSTSLYFVKSNPDDEDQKYFVAKNTQTNSFREKEGSTKSIPVQSKLAESRDEAVLPSVPVILSSTEVSPRNLVKRFGNLYAEADCQPRRFCINITDDVASLLSNYRSFQAVSIYTTFLIFTSKGVYDKGMETYDVALNCAGYIGSEHVTYSMFNRLTTLDEIVNSFVGNLLDLKEIGQLNFSDQILLNNSSVFATFHETMMEKMNIHVDTFFISNELFRKGQAGTLQSKTDNNGDEFSQSLMQLAVDSETDVFCEICYESINPTQIDASPGTQLKACHHIFCDTCWKTHLRTRLREGATHLTCPGYQCDAELTTPILLSLLHVTEVAQIMRRICEEEVETSPLAKWCPNPTCGRAIRLRTKVPKSGEAGLKPDLNVCLNVTCACGESLCFNCLRPAHWPAGCDQAKDYQGRVSTLKPIKDTTEDDVSETTPAVPAKPKHVPAPTLEVDGRLCPRCCRFIEKNGGCPHMMCKCGHEFCWRCMAVWNGHGTDCKKDPAVLEKFTRRVKIRHLNALPDDNIEEGLQNKKEQPIIKPASRRQKATMYQRALQQRMLEGAKISWCKATDALVAKICKAAGKDLLFKRKVLLQCGVPESQIPGLPSADDALEDCDLARYPVADDVIRYLRSCRKARLAISHVVEYTFVLLQDCPASTDKRRAFRIASDLSAFCSFSLSVLDAGGNQDPYTALKRLSNIQTWLDRALDALMGTVHRLKR</sequence>
<evidence type="ECO:0000259" key="11">
    <source>
        <dbReference type="PROSITE" id="PS50089"/>
    </source>
</evidence>
<dbReference type="InterPro" id="IPR001841">
    <property type="entry name" value="Znf_RING"/>
</dbReference>
<dbReference type="Gene3D" id="3.30.40.10">
    <property type="entry name" value="Zinc/RING finger domain, C3HC4 (zinc finger)"/>
    <property type="match status" value="1"/>
</dbReference>
<keyword evidence="4" id="KW-0479">Metal-binding</keyword>
<dbReference type="EMBL" id="BLXT01006360">
    <property type="protein sequence ID" value="GFO31223.1"/>
    <property type="molecule type" value="Genomic_DNA"/>
</dbReference>
<evidence type="ECO:0000256" key="6">
    <source>
        <dbReference type="ARBA" id="ARBA00022771"/>
    </source>
</evidence>
<dbReference type="InterPro" id="IPR017907">
    <property type="entry name" value="Znf_RING_CS"/>
</dbReference>
<evidence type="ECO:0000256" key="9">
    <source>
        <dbReference type="PROSITE-ProRule" id="PRU00175"/>
    </source>
</evidence>
<dbReference type="Proteomes" id="UP000735302">
    <property type="component" value="Unassembled WGS sequence"/>
</dbReference>
<accession>A0AAV4CH08</accession>
<gene>
    <name evidence="13" type="ORF">PoB_005772800</name>
</gene>
<dbReference type="PANTHER" id="PTHR11685">
    <property type="entry name" value="RBR FAMILY RING FINGER AND IBR DOMAIN-CONTAINING"/>
    <property type="match status" value="1"/>
</dbReference>
<keyword evidence="8" id="KW-0862">Zinc</keyword>
<dbReference type="GO" id="GO:0061630">
    <property type="term" value="F:ubiquitin protein ligase activity"/>
    <property type="evidence" value="ECO:0007669"/>
    <property type="project" value="UniProtKB-EC"/>
</dbReference>
<keyword evidence="6 9" id="KW-0863">Zinc-finger</keyword>
<feature type="domain" description="RING-type" evidence="11">
    <location>
        <begin position="640"/>
        <end position="690"/>
    </location>
</feature>
<dbReference type="SUPFAM" id="SSF57850">
    <property type="entry name" value="RING/U-box"/>
    <property type="match status" value="2"/>
</dbReference>
<evidence type="ECO:0000313" key="14">
    <source>
        <dbReference type="Proteomes" id="UP000735302"/>
    </source>
</evidence>
<dbReference type="EC" id="2.3.2.31" evidence="2"/>
<evidence type="ECO:0000256" key="1">
    <source>
        <dbReference type="ARBA" id="ARBA00001798"/>
    </source>
</evidence>
<comment type="caution">
    <text evidence="13">The sequence shown here is derived from an EMBL/GenBank/DDBJ whole genome shotgun (WGS) entry which is preliminary data.</text>
</comment>
<dbReference type="PROSITE" id="PS51873">
    <property type="entry name" value="TRIAD"/>
    <property type="match status" value="1"/>
</dbReference>
<evidence type="ECO:0000259" key="12">
    <source>
        <dbReference type="PROSITE" id="PS51873"/>
    </source>
</evidence>
<evidence type="ECO:0000256" key="2">
    <source>
        <dbReference type="ARBA" id="ARBA00012251"/>
    </source>
</evidence>
<reference evidence="13 14" key="1">
    <citation type="journal article" date="2021" name="Elife">
        <title>Chloroplast acquisition without the gene transfer in kleptoplastic sea slugs, Plakobranchus ocellatus.</title>
        <authorList>
            <person name="Maeda T."/>
            <person name="Takahashi S."/>
            <person name="Yoshida T."/>
            <person name="Shimamura S."/>
            <person name="Takaki Y."/>
            <person name="Nagai Y."/>
            <person name="Toyoda A."/>
            <person name="Suzuki Y."/>
            <person name="Arimoto A."/>
            <person name="Ishii H."/>
            <person name="Satoh N."/>
            <person name="Nishiyama T."/>
            <person name="Hasebe M."/>
            <person name="Maruyama T."/>
            <person name="Minagawa J."/>
            <person name="Obokata J."/>
            <person name="Shigenobu S."/>
        </authorList>
    </citation>
    <scope>NUCLEOTIDE SEQUENCE [LARGE SCALE GENOMIC DNA]</scope>
</reference>
<evidence type="ECO:0000256" key="8">
    <source>
        <dbReference type="ARBA" id="ARBA00022833"/>
    </source>
</evidence>
<evidence type="ECO:0000256" key="4">
    <source>
        <dbReference type="ARBA" id="ARBA00022723"/>
    </source>
</evidence>
<dbReference type="Gene3D" id="1.20.120.1750">
    <property type="match status" value="1"/>
</dbReference>
<dbReference type="Pfam" id="PF01485">
    <property type="entry name" value="IBR"/>
    <property type="match status" value="1"/>
</dbReference>
<evidence type="ECO:0000313" key="13">
    <source>
        <dbReference type="EMBL" id="GFO31223.1"/>
    </source>
</evidence>
<dbReference type="InterPro" id="IPR031127">
    <property type="entry name" value="E3_UB_ligase_RBR"/>
</dbReference>
<dbReference type="GO" id="GO:0008270">
    <property type="term" value="F:zinc ion binding"/>
    <property type="evidence" value="ECO:0007669"/>
    <property type="project" value="UniProtKB-KW"/>
</dbReference>
<feature type="region of interest" description="Disordered" evidence="10">
    <location>
        <begin position="807"/>
        <end position="826"/>
    </location>
</feature>
<evidence type="ECO:0000256" key="10">
    <source>
        <dbReference type="SAM" id="MobiDB-lite"/>
    </source>
</evidence>
<dbReference type="PROSITE" id="PS50089">
    <property type="entry name" value="ZF_RING_2"/>
    <property type="match status" value="1"/>
</dbReference>
<dbReference type="InterPro" id="IPR002867">
    <property type="entry name" value="IBR_dom"/>
</dbReference>
<dbReference type="PROSITE" id="PS00518">
    <property type="entry name" value="ZF_RING_1"/>
    <property type="match status" value="1"/>
</dbReference>
<comment type="catalytic activity">
    <reaction evidence="1">
        <text>[E2 ubiquitin-conjugating enzyme]-S-ubiquitinyl-L-cysteine + [acceptor protein]-L-lysine = [E2 ubiquitin-conjugating enzyme]-L-cysteine + [acceptor protein]-N(6)-ubiquitinyl-L-lysine.</text>
        <dbReference type="EC" id="2.3.2.31"/>
    </reaction>
</comment>
<dbReference type="SMART" id="SM00647">
    <property type="entry name" value="IBR"/>
    <property type="match status" value="2"/>
</dbReference>
<evidence type="ECO:0000256" key="5">
    <source>
        <dbReference type="ARBA" id="ARBA00022737"/>
    </source>
</evidence>
<name>A0AAV4CH08_9GAST</name>
<dbReference type="InterPro" id="IPR044066">
    <property type="entry name" value="TRIAD_supradom"/>
</dbReference>
<proteinExistence type="predicted"/>
<keyword evidence="7" id="KW-0833">Ubl conjugation pathway</keyword>
<feature type="domain" description="RING-type" evidence="12">
    <location>
        <begin position="636"/>
        <end position="881"/>
    </location>
</feature>
<evidence type="ECO:0000256" key="3">
    <source>
        <dbReference type="ARBA" id="ARBA00022679"/>
    </source>
</evidence>
<protein>
    <recommendedName>
        <fullName evidence="2">RBR-type E3 ubiquitin transferase</fullName>
        <ecNumber evidence="2">2.3.2.31</ecNumber>
    </recommendedName>
</protein>
<evidence type="ECO:0000256" key="7">
    <source>
        <dbReference type="ARBA" id="ARBA00022786"/>
    </source>
</evidence>